<proteinExistence type="predicted"/>
<keyword evidence="1" id="KW-0732">Signal</keyword>
<dbReference type="OrthoDB" id="9950377at2"/>
<name>I3Z5A7_BELBD</name>
<dbReference type="KEGG" id="bbd:Belba_1836"/>
<organism evidence="2 3">
    <name type="scientific">Belliella baltica (strain DSM 15883 / CIP 108006 / LMG 21964 / BA134)</name>
    <dbReference type="NCBI Taxonomy" id="866536"/>
    <lineage>
        <taxon>Bacteria</taxon>
        <taxon>Pseudomonadati</taxon>
        <taxon>Bacteroidota</taxon>
        <taxon>Cytophagia</taxon>
        <taxon>Cytophagales</taxon>
        <taxon>Cyclobacteriaceae</taxon>
        <taxon>Belliella</taxon>
    </lineage>
</organism>
<dbReference type="STRING" id="866536.Belba_1836"/>
<sequence>MKNSKKLLLLSLFLIFQICFSFTKLNAQQTGGDFGLQITNDLPSGYNLIEVRTQYYISYSFDFNQNLIINNISLNEPILSKIEVDQYSPVYDWSVTISDFTYDIFGENQVVFSYSLIVEAKDPFNNWRYYWNEFLQQRIVTIQ</sequence>
<feature type="signal peptide" evidence="1">
    <location>
        <begin position="1"/>
        <end position="21"/>
    </location>
</feature>
<dbReference type="AlphaFoldDB" id="I3Z5A7"/>
<gene>
    <name evidence="2" type="ordered locus">Belba_1836</name>
</gene>
<dbReference type="RefSeq" id="WP_014772405.1">
    <property type="nucleotide sequence ID" value="NC_018010.1"/>
</dbReference>
<dbReference type="HOGENOM" id="CLU_1802319_0_0_10"/>
<dbReference type="EMBL" id="CP003281">
    <property type="protein sequence ID" value="AFL84425.1"/>
    <property type="molecule type" value="Genomic_DNA"/>
</dbReference>
<evidence type="ECO:0000313" key="2">
    <source>
        <dbReference type="EMBL" id="AFL84425.1"/>
    </source>
</evidence>
<protein>
    <submittedName>
        <fullName evidence="2">Uncharacterized protein</fullName>
    </submittedName>
</protein>
<keyword evidence="3" id="KW-1185">Reference proteome</keyword>
<accession>I3Z5A7</accession>
<evidence type="ECO:0000313" key="3">
    <source>
        <dbReference type="Proteomes" id="UP000006050"/>
    </source>
</evidence>
<reference evidence="3" key="1">
    <citation type="submission" date="2012-06" db="EMBL/GenBank/DDBJ databases">
        <title>The complete genome of Belliella baltica DSM 15883.</title>
        <authorList>
            <person name="Lucas S."/>
            <person name="Copeland A."/>
            <person name="Lapidus A."/>
            <person name="Goodwin L."/>
            <person name="Pitluck S."/>
            <person name="Peters L."/>
            <person name="Mikhailova N."/>
            <person name="Davenport K."/>
            <person name="Kyrpides N."/>
            <person name="Mavromatis K."/>
            <person name="Pagani I."/>
            <person name="Ivanova N."/>
            <person name="Ovchinnikova G."/>
            <person name="Zeytun A."/>
            <person name="Detter J.C."/>
            <person name="Han C."/>
            <person name="Land M."/>
            <person name="Hauser L."/>
            <person name="Markowitz V."/>
            <person name="Cheng J.-F."/>
            <person name="Hugenholtz P."/>
            <person name="Woyke T."/>
            <person name="Wu D."/>
            <person name="Tindall B."/>
            <person name="Pomrenke H."/>
            <person name="Brambilla E."/>
            <person name="Klenk H.-P."/>
            <person name="Eisen J.A."/>
        </authorList>
    </citation>
    <scope>NUCLEOTIDE SEQUENCE [LARGE SCALE GENOMIC DNA]</scope>
    <source>
        <strain evidence="3">DSM 15883 / CIP 108006 / LMG 21964 / BA134</strain>
    </source>
</reference>
<dbReference type="Proteomes" id="UP000006050">
    <property type="component" value="Chromosome"/>
</dbReference>
<evidence type="ECO:0000256" key="1">
    <source>
        <dbReference type="SAM" id="SignalP"/>
    </source>
</evidence>
<feature type="chain" id="PRO_5003684566" evidence="1">
    <location>
        <begin position="22"/>
        <end position="143"/>
    </location>
</feature>